<comment type="caution">
    <text evidence="1">The sequence shown here is derived from an EMBL/GenBank/DDBJ whole genome shotgun (WGS) entry which is preliminary data.</text>
</comment>
<protein>
    <submittedName>
        <fullName evidence="1">Uncharacterized protein</fullName>
    </submittedName>
</protein>
<name>A0A9P5NZ40_GYMJU</name>
<accession>A0A9P5NZ40</accession>
<dbReference type="AlphaFoldDB" id="A0A9P5NZ40"/>
<dbReference type="OrthoDB" id="3364670at2759"/>
<sequence length="156" mass="17639">ARRHWLTDHQLSAIASEMRDDLGDWLKHCSRHGVQEQMRKVKAILEKCGKMEAELHAQWELQKAAQLSVRAYVPAKLKKELDTILSLQGDLETVEKAINAAKATLMMSATPDASKKILKAFQENHASFSDRVEALYVSLNIHDSYPDLRGANLDFI</sequence>
<dbReference type="Proteomes" id="UP000724874">
    <property type="component" value="Unassembled WGS sequence"/>
</dbReference>
<proteinExistence type="predicted"/>
<reference evidence="1" key="1">
    <citation type="submission" date="2020-11" db="EMBL/GenBank/DDBJ databases">
        <authorList>
            <consortium name="DOE Joint Genome Institute"/>
            <person name="Ahrendt S."/>
            <person name="Riley R."/>
            <person name="Andreopoulos W."/>
            <person name="LaButti K."/>
            <person name="Pangilinan J."/>
            <person name="Ruiz-duenas F.J."/>
            <person name="Barrasa J.M."/>
            <person name="Sanchez-Garcia M."/>
            <person name="Camarero S."/>
            <person name="Miyauchi S."/>
            <person name="Serrano A."/>
            <person name="Linde D."/>
            <person name="Babiker R."/>
            <person name="Drula E."/>
            <person name="Ayuso-Fernandez I."/>
            <person name="Pacheco R."/>
            <person name="Padilla G."/>
            <person name="Ferreira P."/>
            <person name="Barriuso J."/>
            <person name="Kellner H."/>
            <person name="Castanera R."/>
            <person name="Alfaro M."/>
            <person name="Ramirez L."/>
            <person name="Pisabarro A.G."/>
            <person name="Kuo A."/>
            <person name="Tritt A."/>
            <person name="Lipzen A."/>
            <person name="He G."/>
            <person name="Yan M."/>
            <person name="Ng V."/>
            <person name="Cullen D."/>
            <person name="Martin F."/>
            <person name="Rosso M.-N."/>
            <person name="Henrissat B."/>
            <person name="Hibbett D."/>
            <person name="Martinez A.T."/>
            <person name="Grigoriev I.V."/>
        </authorList>
    </citation>
    <scope>NUCLEOTIDE SEQUENCE</scope>
    <source>
        <strain evidence="1">AH 44721</strain>
    </source>
</reference>
<gene>
    <name evidence="1" type="ORF">CPB84DRAFT_1671998</name>
</gene>
<organism evidence="1 2">
    <name type="scientific">Gymnopilus junonius</name>
    <name type="common">Spectacular rustgill mushroom</name>
    <name type="synonym">Gymnopilus spectabilis subsp. junonius</name>
    <dbReference type="NCBI Taxonomy" id="109634"/>
    <lineage>
        <taxon>Eukaryota</taxon>
        <taxon>Fungi</taxon>
        <taxon>Dikarya</taxon>
        <taxon>Basidiomycota</taxon>
        <taxon>Agaricomycotina</taxon>
        <taxon>Agaricomycetes</taxon>
        <taxon>Agaricomycetidae</taxon>
        <taxon>Agaricales</taxon>
        <taxon>Agaricineae</taxon>
        <taxon>Hymenogastraceae</taxon>
        <taxon>Gymnopilus</taxon>
    </lineage>
</organism>
<keyword evidence="2" id="KW-1185">Reference proteome</keyword>
<dbReference type="EMBL" id="JADNYJ010000005">
    <property type="protein sequence ID" value="KAF8911110.1"/>
    <property type="molecule type" value="Genomic_DNA"/>
</dbReference>
<evidence type="ECO:0000313" key="2">
    <source>
        <dbReference type="Proteomes" id="UP000724874"/>
    </source>
</evidence>
<evidence type="ECO:0000313" key="1">
    <source>
        <dbReference type="EMBL" id="KAF8911110.1"/>
    </source>
</evidence>
<feature type="non-terminal residue" evidence="1">
    <location>
        <position position="156"/>
    </location>
</feature>